<name>A0A506PFN3_9FLAO</name>
<dbReference type="Gene3D" id="2.60.40.3140">
    <property type="match status" value="1"/>
</dbReference>
<accession>A0A506PFN3</accession>
<dbReference type="RefSeq" id="WP_140990794.1">
    <property type="nucleotide sequence ID" value="NZ_VHIQ01000006.1"/>
</dbReference>
<dbReference type="Proteomes" id="UP000317332">
    <property type="component" value="Unassembled WGS sequence"/>
</dbReference>
<proteinExistence type="predicted"/>
<dbReference type="OrthoDB" id="98874at2"/>
<evidence type="ECO:0000259" key="1">
    <source>
        <dbReference type="Pfam" id="PF12969"/>
    </source>
</evidence>
<comment type="caution">
    <text evidence="2">The sequence shown here is derived from an EMBL/GenBank/DDBJ whole genome shotgun (WGS) entry which is preliminary data.</text>
</comment>
<feature type="domain" description="DUF3857" evidence="1">
    <location>
        <begin position="68"/>
        <end position="196"/>
    </location>
</feature>
<sequence>MKQIIFFITLILHSVLLSQNSFNNQDLTVTRNDLLTNTFPQDSTANALVIYEYGNSYVDDRSFNLITEVKRKIKILTKDGLNYGDIEIPIYVGGDKEKITDIKGTTYNIENDETRTFQLSKDQIYTENYNKNVDIVKFLLPNVKQGSVITYSYTKTSPFFGKYHPWDFQREIPKLYSEYNTSIPGMYEYHIKLIGNKPLDINEQSIDKGCIVLSGAAANCAISKYAMKNIPAFIPEEFMTTEDNYRSRIEYELKTLRYFDGRIKQYTQTWEDADKQLRSSKSLGAQLSKGFKYKVVVPEAVTKIENPEEKAQTIYGFIQKNFVWNEINRSFGENVDELITKRSGTATEINMLLHNILKSHDFEVHPMLISTRNNGFPTKLFPLITEFNYMLVLLKLNGENYLLDASDPYLAFGEVPFKCLNSYGRVLDLKFGSYWYDIVPKKPSTIQIKSNLEFKSRNVLTGTFNTTSTGYFALPLKKTYFANPSQYIENLDNKETTITFNNHKVTNSDKAAIDFIEEATITWDLDVVGNSIYLNPMVNKLYNSNPFKLQERTYPIDFGFKQAFLYSLKIKLNDFYTVKEIPKDQNFNLPNNRGTIMFKTDYNDQEVSLYFRFNINDTLFNYEYYEYFKEYFGKIIDINNNSFILLERKQS</sequence>
<organism evidence="2 3">
    <name type="scientific">Paucihalobacter ruber</name>
    <dbReference type="NCBI Taxonomy" id="2567861"/>
    <lineage>
        <taxon>Bacteria</taxon>
        <taxon>Pseudomonadati</taxon>
        <taxon>Bacteroidota</taxon>
        <taxon>Flavobacteriia</taxon>
        <taxon>Flavobacteriales</taxon>
        <taxon>Flavobacteriaceae</taxon>
        <taxon>Paucihalobacter</taxon>
    </lineage>
</organism>
<gene>
    <name evidence="2" type="ORF">FJ651_12080</name>
</gene>
<dbReference type="EMBL" id="VHIQ01000006">
    <property type="protein sequence ID" value="TPV32298.1"/>
    <property type="molecule type" value="Genomic_DNA"/>
</dbReference>
<dbReference type="Gene3D" id="2.60.120.1130">
    <property type="match status" value="1"/>
</dbReference>
<dbReference type="AlphaFoldDB" id="A0A506PFN3"/>
<dbReference type="Gene3D" id="3.10.620.30">
    <property type="match status" value="1"/>
</dbReference>
<evidence type="ECO:0000313" key="3">
    <source>
        <dbReference type="Proteomes" id="UP000317332"/>
    </source>
</evidence>
<reference evidence="2 3" key="1">
    <citation type="submission" date="2019-06" db="EMBL/GenBank/DDBJ databases">
        <title>Flavobacteriaceae Paucihalobacterium erythroidium CWB-1, complete genome.</title>
        <authorList>
            <person name="Wu S."/>
        </authorList>
    </citation>
    <scope>NUCLEOTIDE SEQUENCE [LARGE SCALE GENOMIC DNA]</scope>
    <source>
        <strain evidence="2 3">CWB-1</strain>
    </source>
</reference>
<dbReference type="InterPro" id="IPR024618">
    <property type="entry name" value="DUF3857"/>
</dbReference>
<evidence type="ECO:0000313" key="2">
    <source>
        <dbReference type="EMBL" id="TPV32298.1"/>
    </source>
</evidence>
<protein>
    <submittedName>
        <fullName evidence="2">DUF3857 domain-containing protein</fullName>
    </submittedName>
</protein>
<dbReference type="Pfam" id="PF12969">
    <property type="entry name" value="DUF3857"/>
    <property type="match status" value="1"/>
</dbReference>
<keyword evidence="3" id="KW-1185">Reference proteome</keyword>